<dbReference type="AlphaFoldDB" id="A0A7X1FRV5"/>
<evidence type="ECO:0000256" key="1">
    <source>
        <dbReference type="SAM" id="MobiDB-lite"/>
    </source>
</evidence>
<dbReference type="PANTHER" id="PTHR12526">
    <property type="entry name" value="GLYCOSYLTRANSFERASE"/>
    <property type="match status" value="1"/>
</dbReference>
<dbReference type="Pfam" id="PF00534">
    <property type="entry name" value="Glycos_transf_1"/>
    <property type="match status" value="1"/>
</dbReference>
<feature type="domain" description="Glycosyl transferase family 1" evidence="2">
    <location>
        <begin position="222"/>
        <end position="374"/>
    </location>
</feature>
<reference evidence="4 5" key="1">
    <citation type="submission" date="2020-08" db="EMBL/GenBank/DDBJ databases">
        <title>The genome sequence of type strain Novosphingobium flavum NBRC 111647.</title>
        <authorList>
            <person name="Liu Y."/>
        </authorList>
    </citation>
    <scope>NUCLEOTIDE SEQUENCE [LARGE SCALE GENOMIC DNA]</scope>
    <source>
        <strain evidence="4 5">NBRC 111647</strain>
    </source>
</reference>
<dbReference type="InterPro" id="IPR001296">
    <property type="entry name" value="Glyco_trans_1"/>
</dbReference>
<comment type="caution">
    <text evidence="4">The sequence shown here is derived from an EMBL/GenBank/DDBJ whole genome shotgun (WGS) entry which is preliminary data.</text>
</comment>
<dbReference type="PANTHER" id="PTHR12526:SF636">
    <property type="entry name" value="BLL3647 PROTEIN"/>
    <property type="match status" value="1"/>
</dbReference>
<organism evidence="4 5">
    <name type="scientific">Novosphingobium flavum</name>
    <dbReference type="NCBI Taxonomy" id="1778672"/>
    <lineage>
        <taxon>Bacteria</taxon>
        <taxon>Pseudomonadati</taxon>
        <taxon>Pseudomonadota</taxon>
        <taxon>Alphaproteobacteria</taxon>
        <taxon>Sphingomonadales</taxon>
        <taxon>Sphingomonadaceae</taxon>
        <taxon>Novosphingobium</taxon>
    </lineage>
</organism>
<keyword evidence="5" id="KW-1185">Reference proteome</keyword>
<feature type="domain" description="Glycosyltransferase subfamily 4-like N-terminal" evidence="3">
    <location>
        <begin position="61"/>
        <end position="205"/>
    </location>
</feature>
<gene>
    <name evidence="4" type="ORF">H7F51_09830</name>
</gene>
<feature type="compositionally biased region" description="Basic residues" evidence="1">
    <location>
        <begin position="1"/>
        <end position="13"/>
    </location>
</feature>
<proteinExistence type="predicted"/>
<evidence type="ECO:0000259" key="2">
    <source>
        <dbReference type="Pfam" id="PF00534"/>
    </source>
</evidence>
<evidence type="ECO:0000259" key="3">
    <source>
        <dbReference type="Pfam" id="PF13439"/>
    </source>
</evidence>
<dbReference type="Pfam" id="PF13439">
    <property type="entry name" value="Glyco_transf_4"/>
    <property type="match status" value="1"/>
</dbReference>
<dbReference type="SUPFAM" id="SSF53756">
    <property type="entry name" value="UDP-Glycosyltransferase/glycogen phosphorylase"/>
    <property type="match status" value="1"/>
</dbReference>
<keyword evidence="4" id="KW-0808">Transferase</keyword>
<protein>
    <submittedName>
        <fullName evidence="4">Glycosyltransferase</fullName>
    </submittedName>
</protein>
<accession>A0A7X1FRV5</accession>
<name>A0A7X1FRV5_9SPHN</name>
<evidence type="ECO:0000313" key="4">
    <source>
        <dbReference type="EMBL" id="MBC2665823.1"/>
    </source>
</evidence>
<dbReference type="Proteomes" id="UP000566813">
    <property type="component" value="Unassembled WGS sequence"/>
</dbReference>
<feature type="region of interest" description="Disordered" evidence="1">
    <location>
        <begin position="1"/>
        <end position="20"/>
    </location>
</feature>
<dbReference type="InterPro" id="IPR028098">
    <property type="entry name" value="Glyco_trans_4-like_N"/>
</dbReference>
<dbReference type="EMBL" id="JACLAW010000006">
    <property type="protein sequence ID" value="MBC2665823.1"/>
    <property type="molecule type" value="Genomic_DNA"/>
</dbReference>
<dbReference type="Gene3D" id="3.40.50.2000">
    <property type="entry name" value="Glycogen Phosphorylase B"/>
    <property type="match status" value="2"/>
</dbReference>
<evidence type="ECO:0000313" key="5">
    <source>
        <dbReference type="Proteomes" id="UP000566813"/>
    </source>
</evidence>
<dbReference type="GO" id="GO:0016757">
    <property type="term" value="F:glycosyltransferase activity"/>
    <property type="evidence" value="ECO:0007669"/>
    <property type="project" value="InterPro"/>
</dbReference>
<sequence>MRPRLTSPRRVRRSAACSAGSAEAKKGSSLRILHLHSGFDAGGKELRAARLMTLFGPGIDHVVVSAQPGALGAASAVGRQISVSYPDDFPPLAGRPTPGRLQRLAKAMQGFDLVLTYNWGAMDAVMAHTLFAKALRLPPLVHHEDGFNEDEAERLKPARNWYRRIALGRAGALIVPSARLEAIALTEWAQPRWRVRRIANGIDTAAYAKKPRTDAIPRVIKRKGELWLGTLAGLRAVKNLPRLVRAFSFMPEEWQLVILGEGPEREAIRQTAIDLDIGHRVHLPGFVASPAEAVGLFDLFALSSDSEQFPLSVAEAMAAGLAIAAPAVGDVAAMVAAENAPYITAPGREDLLADALIALAADGPLRRAIGAANRVRARADYDEGAMLEAYRRTYGEAMGRSRFP</sequence>